<evidence type="ECO:0000313" key="12">
    <source>
        <dbReference type="Proteomes" id="UP000274082"/>
    </source>
</evidence>
<dbReference type="VEuPathDB" id="TriTrypDB:LdBPK_364170.1"/>
<dbReference type="GO" id="GO:0000993">
    <property type="term" value="F:RNA polymerase II complex binding"/>
    <property type="evidence" value="ECO:0007669"/>
    <property type="project" value="TreeGrafter"/>
</dbReference>
<name>A0A3S7XBD7_LEIDO</name>
<gene>
    <name evidence="10" type="ORF">CGC21_14365</name>
    <name evidence="9" type="ORF">LDBPK_364170</name>
    <name evidence="7" type="ORF">LdCL_360048800</name>
    <name evidence="8" type="ORF">LDHU3_36.5600</name>
</gene>
<dbReference type="GeneID" id="13388417"/>
<dbReference type="InterPro" id="IPR007852">
    <property type="entry name" value="Cdc73/Parafibromin"/>
</dbReference>
<protein>
    <submittedName>
        <fullName evidence="10">RNA pol II accessory factor, Cdc73 family protein</fullName>
    </submittedName>
    <submittedName>
        <fullName evidence="7">RNA polymerase-associated protein CDC73, putative</fullName>
    </submittedName>
    <submittedName>
        <fullName evidence="8">RNA_polymerase-associated_protein_CDC73_putative/ GeneDB:LmjF.36.3980</fullName>
    </submittedName>
</protein>
<keyword evidence="3" id="KW-0804">Transcription</keyword>
<reference evidence="9 11" key="1">
    <citation type="journal article" date="2011" name="Genome Res.">
        <title>Whole genome sequencing of multiple Leishmania donovani clinical isolates provides insights into population structure and mechanisms of drug resistance.</title>
        <authorList>
            <person name="Downing T."/>
            <person name="Imamura H."/>
            <person name="Decuypere S."/>
            <person name="Clark T.G."/>
            <person name="Coombs G.H."/>
            <person name="Cotton J.A."/>
            <person name="Hilley J.D."/>
            <person name="de Doncker S."/>
            <person name="Maes I."/>
            <person name="Mottram J.C."/>
            <person name="Quail M.A."/>
            <person name="Rijal S."/>
            <person name="Sanders M."/>
            <person name="Schonian G."/>
            <person name="Stark O."/>
            <person name="Sundar S."/>
            <person name="Vanaerschot M."/>
            <person name="Hertz-Fowler C."/>
            <person name="Dujardin J.C."/>
            <person name="Berriman M."/>
        </authorList>
    </citation>
    <scope>NUCLEOTIDE SEQUENCE [LARGE SCALE GENOMIC DNA]</scope>
    <source>
        <strain evidence="9 11">BPK282A1</strain>
    </source>
</reference>
<feature type="domain" description="Cell division control protein 73 C-terminal" evidence="6">
    <location>
        <begin position="174"/>
        <end position="343"/>
    </location>
</feature>
<evidence type="ECO:0000313" key="11">
    <source>
        <dbReference type="Proteomes" id="UP000008980"/>
    </source>
</evidence>
<evidence type="ECO:0000313" key="7">
    <source>
        <dbReference type="EMBL" id="AYU83773.1"/>
    </source>
</evidence>
<accession>A0A3S7XBD7</accession>
<dbReference type="Proteomes" id="UP000318447">
    <property type="component" value="Unassembled WGS sequence"/>
</dbReference>
<evidence type="ECO:0000256" key="3">
    <source>
        <dbReference type="ARBA" id="ARBA00023163"/>
    </source>
</evidence>
<dbReference type="Pfam" id="PF05179">
    <property type="entry name" value="CDC73_C"/>
    <property type="match status" value="1"/>
</dbReference>
<reference evidence="10" key="5">
    <citation type="submission" date="2019-02" db="EMBL/GenBank/DDBJ databases">
        <title>FDA dAtabase for Regulatory Grade micrObial Sequences (FDA-ARGOS): Supporting development and validation of Infectious Disease Dx tests.</title>
        <authorList>
            <person name="Duncan R."/>
            <person name="Fisher C."/>
            <person name="Tallon L.J."/>
            <person name="Sadzewicz L."/>
            <person name="Sengamalay N."/>
            <person name="Ott S."/>
            <person name="Godinez A."/>
            <person name="Nagaraj S."/>
            <person name="Nadendla S."/>
            <person name="Sichtig H."/>
        </authorList>
    </citation>
    <scope>NUCLEOTIDE SEQUENCE</scope>
    <source>
        <strain evidence="10">FDAARGOS_361</strain>
    </source>
</reference>
<keyword evidence="12" id="KW-1185">Reference proteome</keyword>
<dbReference type="InterPro" id="IPR031336">
    <property type="entry name" value="CDC73_C"/>
</dbReference>
<dbReference type="EMBL" id="FR799623">
    <property type="protein sequence ID" value="CBZ38854.1"/>
    <property type="molecule type" value="Genomic_DNA"/>
</dbReference>
<dbReference type="InterPro" id="IPR038103">
    <property type="entry name" value="CDC73_C_sf"/>
</dbReference>
<dbReference type="FunFam" id="3.40.50.11990:FF:000007">
    <property type="entry name" value="RNA polymerase-associated protein CDC73, putative"/>
    <property type="match status" value="1"/>
</dbReference>
<feature type="region of interest" description="Disordered" evidence="5">
    <location>
        <begin position="114"/>
        <end position="149"/>
    </location>
</feature>
<dbReference type="PANTHER" id="PTHR12466">
    <property type="entry name" value="CDC73 DOMAIN PROTEIN"/>
    <property type="match status" value="1"/>
</dbReference>
<keyword evidence="4" id="KW-0539">Nucleus</keyword>
<dbReference type="VEuPathDB" id="TriTrypDB:LdCL_360048800"/>
<dbReference type="PANTHER" id="PTHR12466:SF8">
    <property type="entry name" value="PARAFIBROMIN"/>
    <property type="match status" value="1"/>
</dbReference>
<evidence type="ECO:0000256" key="4">
    <source>
        <dbReference type="ARBA" id="ARBA00023242"/>
    </source>
</evidence>
<accession>E9BUC5</accession>
<organism evidence="7 12">
    <name type="scientific">Leishmania donovani</name>
    <dbReference type="NCBI Taxonomy" id="5661"/>
    <lineage>
        <taxon>Eukaryota</taxon>
        <taxon>Discoba</taxon>
        <taxon>Euglenozoa</taxon>
        <taxon>Kinetoplastea</taxon>
        <taxon>Metakinetoplastina</taxon>
        <taxon>Trypanosomatida</taxon>
        <taxon>Trypanosomatidae</taxon>
        <taxon>Leishmaniinae</taxon>
        <taxon>Leishmania</taxon>
    </lineage>
</organism>
<dbReference type="Gene3D" id="3.40.50.11990">
    <property type="entry name" value="RNA polymerase II accessory factor, Cdc73 C-terminal domain"/>
    <property type="match status" value="1"/>
</dbReference>
<evidence type="ECO:0000313" key="10">
    <source>
        <dbReference type="EMBL" id="TPP48523.1"/>
    </source>
</evidence>
<dbReference type="OMA" id="CGCIVEG"/>
<dbReference type="VEuPathDB" id="TriTrypDB:LDHU3_36.5600"/>
<evidence type="ECO:0000256" key="1">
    <source>
        <dbReference type="ARBA" id="ARBA00004123"/>
    </source>
</evidence>
<dbReference type="OrthoDB" id="2186602at2759"/>
<dbReference type="EMBL" id="CP029535">
    <property type="protein sequence ID" value="AYU83773.1"/>
    <property type="molecule type" value="Genomic_DNA"/>
</dbReference>
<sequence>MATTSSSTASETAVRTAWFDAIDATAAMTSTEPLQPAAEYTADSYLPPLSLAGDQADFFAQLRDLDRGFAEAAPSLFLPQMTLEEACHAKPSFYQTFRGEREITETTFQPLPLKQRDEAGQEADGSAVNGRHGSRRRRQEAPAQSRGTAPLYGGFLGQEAMSPSTAVQRKPDFMPIILVPSAATAPLQLMNIKQFLEHGAYVDPATLYVDLETGIVNIRDSKPRSVIVKPGSFHDPHKYHVAFRQFRVVDDPDEVDDWSQVCGCIVEGKLWQLKGWYPHEQPQSRHPSRLFSRIRAFLAYFEEDKVPPQCREWNVQSLALTRNLLKDQVHIALASQFWEQLYTFLDEHPMFSRYTIPLTDERL</sequence>
<dbReference type="KEGG" id="ldo:LDBPK_364170"/>
<dbReference type="EMBL" id="RHLC01000054">
    <property type="protein sequence ID" value="TPP48523.1"/>
    <property type="molecule type" value="Genomic_DNA"/>
</dbReference>
<reference evidence="11" key="3">
    <citation type="submission" date="2011-02" db="EMBL/GenBank/DDBJ databases">
        <title>Whole genome sequencing of Leishmania donovani clinical lines reveals dynamic variation related to drug resistance.</title>
        <authorList>
            <person name="Downing T."/>
            <person name="Imamura H."/>
            <person name="Sanders M."/>
            <person name="Decuypere S."/>
            <person name="Hertz-Fowler C."/>
            <person name="Clark T.G."/>
            <person name="Rijal S."/>
            <person name="Sundar S."/>
            <person name="Quail M.A."/>
            <person name="De Doncker S."/>
            <person name="Maes I."/>
            <person name="Vanaerschot M."/>
            <person name="Stark O."/>
            <person name="Schonian G."/>
            <person name="Dujardin J.C."/>
            <person name="Berriman M."/>
        </authorList>
    </citation>
    <scope>NUCLEOTIDE SEQUENCE [LARGE SCALE GENOMIC DNA]</scope>
    <source>
        <strain evidence="11">BPK282A1</strain>
    </source>
</reference>
<evidence type="ECO:0000259" key="6">
    <source>
        <dbReference type="Pfam" id="PF05179"/>
    </source>
</evidence>
<dbReference type="AlphaFoldDB" id="A0A3S7XBD7"/>
<evidence type="ECO:0000313" key="13">
    <source>
        <dbReference type="Proteomes" id="UP000318447"/>
    </source>
</evidence>
<reference evidence="8" key="7">
    <citation type="submission" date="2020-06" db="EMBL/GenBank/DDBJ databases">
        <authorList>
            <person name="Camacho E."/>
            <person name="Gonzalez-de la Fuente S."/>
            <person name="Rastrojo A."/>
            <person name="Peiro-Pastor R."/>
            <person name="Solana JC."/>
            <person name="Tabera L."/>
            <person name="Gamarro F."/>
            <person name="Carrasco-Ramiro F."/>
            <person name="Requena JM."/>
            <person name="Aguado B."/>
        </authorList>
    </citation>
    <scope>NUCLEOTIDE SEQUENCE</scope>
</reference>
<evidence type="ECO:0000256" key="5">
    <source>
        <dbReference type="SAM" id="MobiDB-lite"/>
    </source>
</evidence>
<dbReference type="GO" id="GO:0006368">
    <property type="term" value="P:transcription elongation by RNA polymerase II"/>
    <property type="evidence" value="ECO:0007669"/>
    <property type="project" value="InterPro"/>
</dbReference>
<dbReference type="RefSeq" id="XP_003865531.1">
    <property type="nucleotide sequence ID" value="XM_003865483.1"/>
</dbReference>
<comment type="similarity">
    <text evidence="2">Belongs to the CDC73 family.</text>
</comment>
<comment type="subcellular location">
    <subcellularLocation>
        <location evidence="1">Nucleus</location>
    </subcellularLocation>
</comment>
<evidence type="ECO:0000313" key="8">
    <source>
        <dbReference type="EMBL" id="CAC5434996.1"/>
    </source>
</evidence>
<dbReference type="EMBL" id="LR812656">
    <property type="protein sequence ID" value="CAC5434996.1"/>
    <property type="molecule type" value="Genomic_DNA"/>
</dbReference>
<dbReference type="Proteomes" id="UP000601710">
    <property type="component" value="Chromosome 36"/>
</dbReference>
<evidence type="ECO:0000256" key="2">
    <source>
        <dbReference type="ARBA" id="ARBA00010427"/>
    </source>
</evidence>
<reference evidence="13" key="6">
    <citation type="submission" date="2019-02" db="EMBL/GenBank/DDBJ databases">
        <title>FDA dAtabase for Regulatory Grade micrObial Sequences (FDA-ARGOS): Supporting development and validation of Infectious Disease Dx tests.</title>
        <authorList>
            <person name="Duncan R."/>
            <person name="Fisher C."/>
            <person name="Tallon L."/>
            <person name="Sadzewicz L."/>
            <person name="Sengamalay N."/>
            <person name="Ott S."/>
            <person name="Godinez A."/>
            <person name="Nagaraj S."/>
            <person name="Vavikolanu K."/>
            <person name="Nadendla S."/>
            <person name="Aluvathingal J."/>
            <person name="Sichtig H."/>
        </authorList>
    </citation>
    <scope>NUCLEOTIDE SEQUENCE [LARGE SCALE GENOMIC DNA]</scope>
    <source>
        <strain evidence="13">FDAARGOS_361</strain>
    </source>
</reference>
<dbReference type="Proteomes" id="UP000274082">
    <property type="component" value="Chromosome 36"/>
</dbReference>
<reference evidence="9" key="2">
    <citation type="submission" date="2011-01" db="EMBL/GenBank/DDBJ databases">
        <authorList>
            <person name="Zhao B.P."/>
            <person name="Ren Z.A."/>
            <person name="Li C.D."/>
        </authorList>
    </citation>
    <scope>NUCLEOTIDE SEQUENCE</scope>
    <source>
        <strain evidence="9">BPK282A1</strain>
    </source>
</reference>
<reference evidence="7 12" key="4">
    <citation type="journal article" date="2018" name="Sci. Rep.">
        <title>A complete Leishmania donovani reference genome identifies novel genetic variations associated with virulence.</title>
        <authorList>
            <person name="Lypaczewski P."/>
            <person name="Hoshizaki J."/>
            <person name="Zhang W.-W."/>
            <person name="McCall L.-I."/>
            <person name="Torcivia-Rodriguez J."/>
            <person name="Simonyan V."/>
            <person name="Kaur A."/>
            <person name="Dewar K."/>
            <person name="Matlashewski G."/>
        </authorList>
    </citation>
    <scope>NUCLEOTIDE SEQUENCE [LARGE SCALE GENOMIC DNA]</scope>
    <source>
        <strain evidence="7 12">LdCL</strain>
    </source>
</reference>
<dbReference type="GO" id="GO:0032968">
    <property type="term" value="P:positive regulation of transcription elongation by RNA polymerase II"/>
    <property type="evidence" value="ECO:0007669"/>
    <property type="project" value="TreeGrafter"/>
</dbReference>
<dbReference type="GO" id="GO:0016593">
    <property type="term" value="C:Cdc73/Paf1 complex"/>
    <property type="evidence" value="ECO:0007669"/>
    <property type="project" value="InterPro"/>
</dbReference>
<proteinExistence type="inferred from homology"/>
<evidence type="ECO:0000313" key="9">
    <source>
        <dbReference type="EMBL" id="CBZ38854.1"/>
    </source>
</evidence>
<dbReference type="Proteomes" id="UP000008980">
    <property type="component" value="Chromosome 36"/>
</dbReference>